<keyword evidence="4 13" id="KW-0812">Transmembrane</keyword>
<dbReference type="Pfam" id="PF01404">
    <property type="entry name" value="Ephrin_lbd"/>
    <property type="match status" value="2"/>
</dbReference>
<gene>
    <name evidence="17" type="ORF">JD844_009854</name>
</gene>
<dbReference type="InterPro" id="IPR009030">
    <property type="entry name" value="Growth_fac_rcpt_cys_sf"/>
</dbReference>
<feature type="domain" description="Fibronectin type-III" evidence="15">
    <location>
        <begin position="361"/>
        <end position="452"/>
    </location>
</feature>
<keyword evidence="6" id="KW-0067">ATP-binding</keyword>
<dbReference type="InterPro" id="IPR001426">
    <property type="entry name" value="Tyr_kinase_rcpt_V_CS"/>
</dbReference>
<evidence type="ECO:0000256" key="3">
    <source>
        <dbReference type="ARBA" id="ARBA00022657"/>
    </source>
</evidence>
<dbReference type="SUPFAM" id="SSF47769">
    <property type="entry name" value="SAM/Pointed domain"/>
    <property type="match status" value="1"/>
</dbReference>
<keyword evidence="18" id="KW-1185">Reference proteome</keyword>
<dbReference type="SMART" id="SM00060">
    <property type="entry name" value="FN3"/>
    <property type="match status" value="2"/>
</dbReference>
<evidence type="ECO:0000259" key="15">
    <source>
        <dbReference type="PROSITE" id="PS50853"/>
    </source>
</evidence>
<dbReference type="InterPro" id="IPR011641">
    <property type="entry name" value="Tyr-kin_ephrin_A/B_rcpt-like"/>
</dbReference>
<dbReference type="CDD" id="cd00063">
    <property type="entry name" value="FN3"/>
    <property type="match status" value="2"/>
</dbReference>
<evidence type="ECO:0000256" key="7">
    <source>
        <dbReference type="ARBA" id="ARBA00022843"/>
    </source>
</evidence>
<keyword evidence="12" id="KW-0325">Glycoprotein</keyword>
<dbReference type="InterPro" id="IPR008979">
    <property type="entry name" value="Galactose-bd-like_sf"/>
</dbReference>
<accession>A0ABQ7TGA4</accession>
<dbReference type="Gene3D" id="2.60.40.10">
    <property type="entry name" value="Immunoglobulins"/>
    <property type="match status" value="2"/>
</dbReference>
<dbReference type="PROSITE" id="PS51550">
    <property type="entry name" value="EPH_LBD"/>
    <property type="match status" value="1"/>
</dbReference>
<dbReference type="Pfam" id="PF07699">
    <property type="entry name" value="Ephrin_rec_like"/>
    <property type="match status" value="1"/>
</dbReference>
<feature type="domain" description="Eph LBD" evidence="16">
    <location>
        <begin position="1"/>
        <end position="128"/>
    </location>
</feature>
<evidence type="ECO:0000259" key="16">
    <source>
        <dbReference type="PROSITE" id="PS51550"/>
    </source>
</evidence>
<dbReference type="Gene3D" id="2.60.120.260">
    <property type="entry name" value="Galactose-binding domain-like"/>
    <property type="match status" value="2"/>
</dbReference>
<evidence type="ECO:0000256" key="1">
    <source>
        <dbReference type="ARBA" id="ARBA00004251"/>
    </source>
</evidence>
<feature type="domain" description="Fibronectin type-III" evidence="15">
    <location>
        <begin position="247"/>
        <end position="357"/>
    </location>
</feature>
<keyword evidence="8" id="KW-0130">Cell adhesion</keyword>
<feature type="domain" description="SAM" evidence="14">
    <location>
        <begin position="605"/>
        <end position="668"/>
    </location>
</feature>
<evidence type="ECO:0000313" key="18">
    <source>
        <dbReference type="Proteomes" id="UP000826234"/>
    </source>
</evidence>
<name>A0ABQ7TGA4_PHRPL</name>
<dbReference type="InterPro" id="IPR003961">
    <property type="entry name" value="FN3_dom"/>
</dbReference>
<sequence length="668" mass="74091">WSETQHMINGTPVYMYQDCSVLSEGDTDHWLRTNWIFRGDASSNIFVELKFTIRDCKSFKGEVINTVAGDRSFTARDIASGAMQLNMEVSSITKLYQRGFYLAFQNSGACVALVAVRVYYKTCSETVRGLAHFPETLASSEGLAEVPGTCLKNASEKPGFPPKMHCSSSGEWLVPMGQCICVIGFEEVEGRCVACQLGFYRHSLASQRCLKCPPNSSSSFQAATECPCLKGFFRTPTEDQTVACTRPPSAPHNVTFSLAGSQVSLLWQPPIDQGGRSDLSYNVSCQRCNFLVCEPCKSDVVFSPSALGLTRPNVVVDGLEAYTNYSFTVRAHNGVSGLSSASHKSTSSPIWVTVGHADPILVTNLILDRRNESSLSVTWLPTRHRSQVPISYEVMYFEKGDEKLFTVQHLKEAKVTLGNLQPDTAYLLRVRSITPSGGGPFSQEQEFRTLPQDTGMLSGGVIVCIIFGVLLFIGLVSGLIIFRRRQAHHRARPCQKHSGYNRGESLRSGNGKLADEIWLKPYVDLQPYEDPSRGVLEFTKELDSSLVSIENVIGEGSPMMIITEYMENGALDTFLRVLPFEMSKQHLSIFRVTLRLPSCSGSDGIPYRSIPEWLESIRMKRYILNFRTAGLNTMESVLELSAEDLKQMGVTLPGHQKRILCSIQGFKE</sequence>
<keyword evidence="11" id="KW-0675">Receptor</keyword>
<dbReference type="InterPro" id="IPR013783">
    <property type="entry name" value="Ig-like_fold"/>
</dbReference>
<dbReference type="SMART" id="SM00454">
    <property type="entry name" value="SAM"/>
    <property type="match status" value="1"/>
</dbReference>
<comment type="subcellular location">
    <subcellularLocation>
        <location evidence="1">Cell membrane</location>
        <topology evidence="1">Single-pass type I membrane protein</topology>
    </subcellularLocation>
</comment>
<dbReference type="Gene3D" id="2.60.40.1770">
    <property type="entry name" value="ephrin a2 ectodomain"/>
    <property type="match status" value="1"/>
</dbReference>
<evidence type="ECO:0000313" key="17">
    <source>
        <dbReference type="EMBL" id="KAH0628534.1"/>
    </source>
</evidence>
<dbReference type="Pfam" id="PF25599">
    <property type="entry name" value="Ephrin_CRD"/>
    <property type="match status" value="1"/>
</dbReference>
<feature type="non-terminal residue" evidence="17">
    <location>
        <position position="1"/>
    </location>
</feature>
<dbReference type="Gene3D" id="2.10.50.10">
    <property type="entry name" value="Tumor Necrosis Factor Receptor, subunit A, domain 2"/>
    <property type="match status" value="1"/>
</dbReference>
<dbReference type="PANTHER" id="PTHR46877:SF20">
    <property type="entry name" value="RECEPTOR PROTEIN-TYROSINE KINASE"/>
    <property type="match status" value="1"/>
</dbReference>
<dbReference type="PANTHER" id="PTHR46877">
    <property type="entry name" value="EPH RECEPTOR A5"/>
    <property type="match status" value="1"/>
</dbReference>
<dbReference type="Gene3D" id="1.10.150.50">
    <property type="entry name" value="Transcription Factor, Ets-1"/>
    <property type="match status" value="1"/>
</dbReference>
<dbReference type="CDD" id="cd09542">
    <property type="entry name" value="SAM_EPH-A1"/>
    <property type="match status" value="1"/>
</dbReference>
<dbReference type="Pfam" id="PF00041">
    <property type="entry name" value="fn3"/>
    <property type="match status" value="2"/>
</dbReference>
<evidence type="ECO:0000256" key="5">
    <source>
        <dbReference type="ARBA" id="ARBA00022741"/>
    </source>
</evidence>
<evidence type="ECO:0000256" key="12">
    <source>
        <dbReference type="ARBA" id="ARBA00023180"/>
    </source>
</evidence>
<evidence type="ECO:0000256" key="11">
    <source>
        <dbReference type="ARBA" id="ARBA00023170"/>
    </source>
</evidence>
<dbReference type="SMART" id="SM01411">
    <property type="entry name" value="Ephrin_rec_like"/>
    <property type="match status" value="1"/>
</dbReference>
<dbReference type="InterPro" id="IPR001660">
    <property type="entry name" value="SAM"/>
</dbReference>
<dbReference type="PROSITE" id="PS50853">
    <property type="entry name" value="FN3"/>
    <property type="match status" value="2"/>
</dbReference>
<keyword evidence="9 13" id="KW-1133">Transmembrane helix</keyword>
<dbReference type="InterPro" id="IPR027936">
    <property type="entry name" value="Eph_TM"/>
</dbReference>
<dbReference type="SUPFAM" id="SSF49785">
    <property type="entry name" value="Galactose-binding domain-like"/>
    <property type="match status" value="1"/>
</dbReference>
<keyword evidence="5" id="KW-0547">Nucleotide-binding</keyword>
<dbReference type="SMART" id="SM00615">
    <property type="entry name" value="EPH_lbd"/>
    <property type="match status" value="1"/>
</dbReference>
<dbReference type="InterPro" id="IPR036116">
    <property type="entry name" value="FN3_sf"/>
</dbReference>
<evidence type="ECO:0000259" key="14">
    <source>
        <dbReference type="PROSITE" id="PS50105"/>
    </source>
</evidence>
<evidence type="ECO:0000256" key="10">
    <source>
        <dbReference type="ARBA" id="ARBA00023136"/>
    </source>
</evidence>
<keyword evidence="2" id="KW-1003">Cell membrane</keyword>
<keyword evidence="10 13" id="KW-0472">Membrane</keyword>
<dbReference type="InterPro" id="IPR001090">
    <property type="entry name" value="Ephrin_rcpt_lig-bd_dom"/>
</dbReference>
<keyword evidence="7" id="KW-0832">Ubl conjugation</keyword>
<keyword evidence="3" id="KW-0037">Angiogenesis</keyword>
<dbReference type="Pfam" id="PF14575">
    <property type="entry name" value="EphA2_TM"/>
    <property type="match status" value="1"/>
</dbReference>
<comment type="caution">
    <text evidence="17">The sequence shown here is derived from an EMBL/GenBank/DDBJ whole genome shotgun (WGS) entry which is preliminary data.</text>
</comment>
<evidence type="ECO:0000256" key="2">
    <source>
        <dbReference type="ARBA" id="ARBA00022475"/>
    </source>
</evidence>
<dbReference type="Pfam" id="PF00536">
    <property type="entry name" value="SAM_1"/>
    <property type="match status" value="1"/>
</dbReference>
<dbReference type="InterPro" id="IPR013761">
    <property type="entry name" value="SAM/pointed_sf"/>
</dbReference>
<dbReference type="SUPFAM" id="SSF49265">
    <property type="entry name" value="Fibronectin type III"/>
    <property type="match status" value="1"/>
</dbReference>
<organism evidence="17 18">
    <name type="scientific">Phrynosoma platyrhinos</name>
    <name type="common">Desert horned lizard</name>
    <dbReference type="NCBI Taxonomy" id="52577"/>
    <lineage>
        <taxon>Eukaryota</taxon>
        <taxon>Metazoa</taxon>
        <taxon>Chordata</taxon>
        <taxon>Craniata</taxon>
        <taxon>Vertebrata</taxon>
        <taxon>Euteleostomi</taxon>
        <taxon>Lepidosauria</taxon>
        <taxon>Squamata</taxon>
        <taxon>Bifurcata</taxon>
        <taxon>Unidentata</taxon>
        <taxon>Episquamata</taxon>
        <taxon>Toxicofera</taxon>
        <taxon>Iguania</taxon>
        <taxon>Phrynosomatidae</taxon>
        <taxon>Phrynosomatinae</taxon>
        <taxon>Phrynosoma</taxon>
    </lineage>
</organism>
<proteinExistence type="predicted"/>
<evidence type="ECO:0000256" key="9">
    <source>
        <dbReference type="ARBA" id="ARBA00022989"/>
    </source>
</evidence>
<protein>
    <recommendedName>
        <fullName evidence="19">EPHA1 protein</fullName>
    </recommendedName>
</protein>
<dbReference type="InterPro" id="IPR050449">
    <property type="entry name" value="Ephrin_rcpt_TKs"/>
</dbReference>
<evidence type="ECO:0000256" key="13">
    <source>
        <dbReference type="SAM" id="Phobius"/>
    </source>
</evidence>
<dbReference type="PROSITE" id="PS00790">
    <property type="entry name" value="RECEPTOR_TYR_KIN_V_1"/>
    <property type="match status" value="1"/>
</dbReference>
<reference evidence="17 18" key="1">
    <citation type="journal article" date="2022" name="Gigascience">
        <title>A chromosome-level genome assembly and annotation of the desert horned lizard, Phrynosoma platyrhinos, provides insight into chromosomal rearrangements among reptiles.</title>
        <authorList>
            <person name="Koochekian N."/>
            <person name="Ascanio A."/>
            <person name="Farleigh K."/>
            <person name="Card D.C."/>
            <person name="Schield D.R."/>
            <person name="Castoe T.A."/>
            <person name="Jezkova T."/>
        </authorList>
    </citation>
    <scope>NUCLEOTIDE SEQUENCE [LARGE SCALE GENOMIC DNA]</scope>
    <source>
        <strain evidence="17">NK-2021</strain>
    </source>
</reference>
<evidence type="ECO:0000256" key="4">
    <source>
        <dbReference type="ARBA" id="ARBA00022692"/>
    </source>
</evidence>
<dbReference type="CDD" id="cd12841">
    <property type="entry name" value="TM_EphA1"/>
    <property type="match status" value="1"/>
</dbReference>
<evidence type="ECO:0000256" key="8">
    <source>
        <dbReference type="ARBA" id="ARBA00022889"/>
    </source>
</evidence>
<dbReference type="EMBL" id="JAIPUX010000439">
    <property type="protein sequence ID" value="KAH0628534.1"/>
    <property type="molecule type" value="Genomic_DNA"/>
</dbReference>
<dbReference type="SUPFAM" id="SSF57184">
    <property type="entry name" value="Growth factor receptor domain"/>
    <property type="match status" value="1"/>
</dbReference>
<evidence type="ECO:0008006" key="19">
    <source>
        <dbReference type="Google" id="ProtNLM"/>
    </source>
</evidence>
<evidence type="ECO:0000256" key="6">
    <source>
        <dbReference type="ARBA" id="ARBA00022840"/>
    </source>
</evidence>
<dbReference type="PROSITE" id="PS50105">
    <property type="entry name" value="SAM_DOMAIN"/>
    <property type="match status" value="1"/>
</dbReference>
<feature type="transmembrane region" description="Helical" evidence="13">
    <location>
        <begin position="456"/>
        <end position="482"/>
    </location>
</feature>
<dbReference type="Proteomes" id="UP000826234">
    <property type="component" value="Unassembled WGS sequence"/>
</dbReference>